<proteinExistence type="predicted"/>
<protein>
    <submittedName>
        <fullName evidence="2 4">HET-domain-containing protein</fullName>
    </submittedName>
</protein>
<feature type="domain" description="Heterokaryon incompatibility" evidence="1">
    <location>
        <begin position="134"/>
        <end position="282"/>
    </location>
</feature>
<dbReference type="OrthoDB" id="5428863at2759"/>
<organism evidence="2">
    <name type="scientific">Eremomyces bilateralis CBS 781.70</name>
    <dbReference type="NCBI Taxonomy" id="1392243"/>
    <lineage>
        <taxon>Eukaryota</taxon>
        <taxon>Fungi</taxon>
        <taxon>Dikarya</taxon>
        <taxon>Ascomycota</taxon>
        <taxon>Pezizomycotina</taxon>
        <taxon>Dothideomycetes</taxon>
        <taxon>Dothideomycetes incertae sedis</taxon>
        <taxon>Eremomycetales</taxon>
        <taxon>Eremomycetaceae</taxon>
        <taxon>Eremomyces</taxon>
    </lineage>
</organism>
<evidence type="ECO:0000313" key="2">
    <source>
        <dbReference type="EMBL" id="KAF1809706.1"/>
    </source>
</evidence>
<dbReference type="EMBL" id="ML975170">
    <property type="protein sequence ID" value="KAF1809706.1"/>
    <property type="molecule type" value="Genomic_DNA"/>
</dbReference>
<reference evidence="2 4" key="1">
    <citation type="submission" date="2020-01" db="EMBL/GenBank/DDBJ databases">
        <authorList>
            <consortium name="DOE Joint Genome Institute"/>
            <person name="Haridas S."/>
            <person name="Albert R."/>
            <person name="Binder M."/>
            <person name="Bloem J."/>
            <person name="Labutti K."/>
            <person name="Salamov A."/>
            <person name="Andreopoulos B."/>
            <person name="Baker S.E."/>
            <person name="Barry K."/>
            <person name="Bills G."/>
            <person name="Bluhm B.H."/>
            <person name="Cannon C."/>
            <person name="Castanera R."/>
            <person name="Culley D.E."/>
            <person name="Daum C."/>
            <person name="Ezra D."/>
            <person name="Gonzalez J.B."/>
            <person name="Henrissat B."/>
            <person name="Kuo A."/>
            <person name="Liang C."/>
            <person name="Lipzen A."/>
            <person name="Lutzoni F."/>
            <person name="Magnuson J."/>
            <person name="Mondo S."/>
            <person name="Nolan M."/>
            <person name="Ohm R."/>
            <person name="Pangilinan J."/>
            <person name="Park H.-J."/>
            <person name="Ramirez L."/>
            <person name="Alfaro M."/>
            <person name="Sun H."/>
            <person name="Tritt A."/>
            <person name="Yoshinaga Y."/>
            <person name="Zwiers L.-H."/>
            <person name="Turgeon B.G."/>
            <person name="Goodwin S.B."/>
            <person name="Spatafora J.W."/>
            <person name="Crous P.W."/>
            <person name="Grigoriev I.V."/>
        </authorList>
    </citation>
    <scope>NUCLEOTIDE SEQUENCE</scope>
    <source>
        <strain evidence="2 4">CBS 781.70</strain>
    </source>
</reference>
<sequence>MPILKTLGDDFWSKAEDADLGLFARKTEDEADKLIISSDIGRFPYYATTFTRLRQNLLDIIGPGSARLQLPHPSWIERGLYKKWKSHCDKSHQQKNTPSCRTSTAAQYLPPPNPRHFVDTWLRCLTPAPRGAKYLTLSYVWGPIQYFATLKQNLPMLQIPGALNDPAVWDRIPNTVKDAIQLTELLQERYLWTDALCIVQDDDDMKHGQINNMASIYANSNLTIIAQDGEHANHGLRGLRGISQPRRYESEVFPLSQRIKLVRYRTLPFAPIWARRGWTFQEDIFSARKITFSGVEVFWECGTTVLYENNWKSAILIFRLR</sequence>
<accession>A0A6G1FVH3</accession>
<dbReference type="InterPro" id="IPR010730">
    <property type="entry name" value="HET"/>
</dbReference>
<evidence type="ECO:0000313" key="4">
    <source>
        <dbReference type="RefSeq" id="XP_033531337.1"/>
    </source>
</evidence>
<dbReference type="Proteomes" id="UP000504638">
    <property type="component" value="Unplaced"/>
</dbReference>
<gene>
    <name evidence="2 4" type="ORF">P152DRAFT_441103</name>
</gene>
<evidence type="ECO:0000313" key="3">
    <source>
        <dbReference type="Proteomes" id="UP000504638"/>
    </source>
</evidence>
<dbReference type="PANTHER" id="PTHR33112">
    <property type="entry name" value="DOMAIN PROTEIN, PUTATIVE-RELATED"/>
    <property type="match status" value="1"/>
</dbReference>
<reference evidence="4" key="3">
    <citation type="submission" date="2025-04" db="UniProtKB">
        <authorList>
            <consortium name="RefSeq"/>
        </authorList>
    </citation>
    <scope>IDENTIFICATION</scope>
    <source>
        <strain evidence="4">CBS 781.70</strain>
    </source>
</reference>
<evidence type="ECO:0000259" key="1">
    <source>
        <dbReference type="Pfam" id="PF06985"/>
    </source>
</evidence>
<dbReference type="Pfam" id="PF06985">
    <property type="entry name" value="HET"/>
    <property type="match status" value="1"/>
</dbReference>
<reference evidence="4" key="2">
    <citation type="submission" date="2020-04" db="EMBL/GenBank/DDBJ databases">
        <authorList>
            <consortium name="NCBI Genome Project"/>
        </authorList>
    </citation>
    <scope>NUCLEOTIDE SEQUENCE</scope>
    <source>
        <strain evidence="4">CBS 781.70</strain>
    </source>
</reference>
<dbReference type="GeneID" id="54418262"/>
<dbReference type="RefSeq" id="XP_033531337.1">
    <property type="nucleotide sequence ID" value="XM_033677692.1"/>
</dbReference>
<dbReference type="PANTHER" id="PTHR33112:SF12">
    <property type="entry name" value="HETEROKARYON INCOMPATIBILITY DOMAIN-CONTAINING PROTEIN"/>
    <property type="match status" value="1"/>
</dbReference>
<dbReference type="AlphaFoldDB" id="A0A6G1FVH3"/>
<name>A0A6G1FVH3_9PEZI</name>
<keyword evidence="3" id="KW-1185">Reference proteome</keyword>